<evidence type="ECO:0000256" key="4">
    <source>
        <dbReference type="ARBA" id="ARBA00023002"/>
    </source>
</evidence>
<dbReference type="CDD" id="cd01284">
    <property type="entry name" value="Riboflavin_deaminase-reductase"/>
    <property type="match status" value="1"/>
</dbReference>
<dbReference type="GO" id="GO:0008703">
    <property type="term" value="F:5-amino-6-(5-phosphoribosylamino)uracil reductase activity"/>
    <property type="evidence" value="ECO:0007669"/>
    <property type="project" value="UniProtKB-EC"/>
</dbReference>
<dbReference type="EC" id="1.1.1.193" evidence="2"/>
<evidence type="ECO:0000259" key="6">
    <source>
        <dbReference type="PROSITE" id="PS51747"/>
    </source>
</evidence>
<dbReference type="GO" id="GO:0008835">
    <property type="term" value="F:diaminohydroxyphosphoribosylaminopyrimidine deaminase activity"/>
    <property type="evidence" value="ECO:0007669"/>
    <property type="project" value="InterPro"/>
</dbReference>
<accession>A0A1W1BCL3</accession>
<keyword evidence="5" id="KW-0511">Multifunctional enzyme</keyword>
<dbReference type="PANTHER" id="PTHR38011:SF7">
    <property type="entry name" value="2,5-DIAMINO-6-RIBOSYLAMINO-4(3H)-PYRIMIDINONE 5'-PHOSPHATE REDUCTASE"/>
    <property type="match status" value="1"/>
</dbReference>
<dbReference type="InterPro" id="IPR002734">
    <property type="entry name" value="RibDG_C"/>
</dbReference>
<gene>
    <name evidence="7" type="ORF">MNB_SV-6-1128</name>
</gene>
<evidence type="ECO:0000256" key="2">
    <source>
        <dbReference type="ARBA" id="ARBA00013173"/>
    </source>
</evidence>
<reference evidence="7" key="1">
    <citation type="submission" date="2016-10" db="EMBL/GenBank/DDBJ databases">
        <authorList>
            <person name="de Groot N.N."/>
        </authorList>
    </citation>
    <scope>NUCLEOTIDE SEQUENCE</scope>
</reference>
<dbReference type="PANTHER" id="PTHR38011">
    <property type="entry name" value="DIHYDROFOLATE REDUCTASE FAMILY PROTEIN (AFU_ORTHOLOGUE AFUA_8G06820)"/>
    <property type="match status" value="1"/>
</dbReference>
<dbReference type="InterPro" id="IPR016193">
    <property type="entry name" value="Cytidine_deaminase-like"/>
</dbReference>
<dbReference type="GO" id="GO:0009231">
    <property type="term" value="P:riboflavin biosynthetic process"/>
    <property type="evidence" value="ECO:0007669"/>
    <property type="project" value="UniProtKB-UniPathway"/>
</dbReference>
<dbReference type="InterPro" id="IPR002125">
    <property type="entry name" value="CMP_dCMP_dom"/>
</dbReference>
<dbReference type="EMBL" id="FPHC01000020">
    <property type="protein sequence ID" value="SFV51252.1"/>
    <property type="molecule type" value="Genomic_DNA"/>
</dbReference>
<dbReference type="Gene3D" id="3.40.430.10">
    <property type="entry name" value="Dihydrofolate Reductase, subunit A"/>
    <property type="match status" value="1"/>
</dbReference>
<dbReference type="PROSITE" id="PS51747">
    <property type="entry name" value="CYT_DCMP_DEAMINASES_2"/>
    <property type="match status" value="1"/>
</dbReference>
<comment type="pathway">
    <text evidence="1">Cofactor biosynthesis; riboflavin biosynthesis; 5-amino-6-(D-ribitylamino)uracil from GTP: step 3/4.</text>
</comment>
<dbReference type="UniPathway" id="UPA00275">
    <property type="reaction ID" value="UER00402"/>
</dbReference>
<evidence type="ECO:0000256" key="5">
    <source>
        <dbReference type="ARBA" id="ARBA00023268"/>
    </source>
</evidence>
<protein>
    <recommendedName>
        <fullName evidence="2">5-amino-6-(5-phosphoribosylamino)uracil reductase</fullName>
        <ecNumber evidence="2">1.1.1.193</ecNumber>
    </recommendedName>
</protein>
<dbReference type="NCBIfam" id="TIGR00326">
    <property type="entry name" value="eubact_ribD"/>
    <property type="match status" value="1"/>
</dbReference>
<keyword evidence="7" id="KW-0378">Hydrolase</keyword>
<evidence type="ECO:0000313" key="7">
    <source>
        <dbReference type="EMBL" id="SFV51252.1"/>
    </source>
</evidence>
<proteinExistence type="predicted"/>
<feature type="domain" description="CMP/dCMP-type deaminase" evidence="6">
    <location>
        <begin position="1"/>
        <end position="148"/>
    </location>
</feature>
<dbReference type="Gene3D" id="3.40.140.10">
    <property type="entry name" value="Cytidine Deaminase, domain 2"/>
    <property type="match status" value="1"/>
</dbReference>
<dbReference type="InterPro" id="IPR050765">
    <property type="entry name" value="Riboflavin_Biosynth_HTPR"/>
</dbReference>
<organism evidence="7">
    <name type="scientific">hydrothermal vent metagenome</name>
    <dbReference type="NCBI Taxonomy" id="652676"/>
    <lineage>
        <taxon>unclassified sequences</taxon>
        <taxon>metagenomes</taxon>
        <taxon>ecological metagenomes</taxon>
    </lineage>
</organism>
<sequence length="340" mass="38001">MTHLLMQLAIDKAWRYQGLTYPNPAVGAVVTYRDKIVAVEAHQRAGTSHAEVLALLSAYEQISGQMIDFDRFDAHKSHMFLSNLPNEFFKEASIFVTLEPCNHSGKTPSCAILLEKLQLKKVTIALRDPIDGHSGGIERLISAGITGDGGLLEERARELIEPFLIWQSRAFVLFKLAQTTNGKIGGGYLSSQESLTHVHKLRAVCDELLIGGNTVRVDRPTLDCRFVDEKAPNVTIYSKNGDFDRDISLFGVPDREVVVTDDLAILDRPSFVLVEGGEGMMRAMQDRIDWSLIYQTPKLSSNSLSYDVDVELTFLHVDKRSRDIMLWSKVSKIGDFTKES</sequence>
<dbReference type="SUPFAM" id="SSF53927">
    <property type="entry name" value="Cytidine deaminase-like"/>
    <property type="match status" value="1"/>
</dbReference>
<dbReference type="AlphaFoldDB" id="A0A1W1BCL3"/>
<dbReference type="InterPro" id="IPR024072">
    <property type="entry name" value="DHFR-like_dom_sf"/>
</dbReference>
<dbReference type="Pfam" id="PF00383">
    <property type="entry name" value="dCMP_cyt_deam_1"/>
    <property type="match status" value="1"/>
</dbReference>
<keyword evidence="4 7" id="KW-0560">Oxidoreductase</keyword>
<evidence type="ECO:0000256" key="1">
    <source>
        <dbReference type="ARBA" id="ARBA00004910"/>
    </source>
</evidence>
<dbReference type="Pfam" id="PF01872">
    <property type="entry name" value="RibD_C"/>
    <property type="match status" value="1"/>
</dbReference>
<keyword evidence="3" id="KW-0521">NADP</keyword>
<evidence type="ECO:0000256" key="3">
    <source>
        <dbReference type="ARBA" id="ARBA00022857"/>
    </source>
</evidence>
<dbReference type="SUPFAM" id="SSF53597">
    <property type="entry name" value="Dihydrofolate reductase-like"/>
    <property type="match status" value="1"/>
</dbReference>
<name>A0A1W1BCL3_9ZZZZ</name>
<dbReference type="InterPro" id="IPR004794">
    <property type="entry name" value="Eubact_RibD"/>
</dbReference>